<dbReference type="GO" id="GO:0016301">
    <property type="term" value="F:kinase activity"/>
    <property type="evidence" value="ECO:0007669"/>
    <property type="project" value="UniProtKB-KW"/>
</dbReference>
<comment type="caution">
    <text evidence="1">The sequence shown here is derived from an EMBL/GenBank/DDBJ whole genome shotgun (WGS) entry which is preliminary data.</text>
</comment>
<proteinExistence type="predicted"/>
<protein>
    <submittedName>
        <fullName evidence="1">L-type lectin-domain containing receptor kinase ix.1</fullName>
    </submittedName>
</protein>
<keyword evidence="2" id="KW-1185">Reference proteome</keyword>
<reference evidence="1 2" key="1">
    <citation type="journal article" date="2018" name="Sci. Data">
        <title>The draft genome sequence of cork oak.</title>
        <authorList>
            <person name="Ramos A.M."/>
            <person name="Usie A."/>
            <person name="Barbosa P."/>
            <person name="Barros P.M."/>
            <person name="Capote T."/>
            <person name="Chaves I."/>
            <person name="Simoes F."/>
            <person name="Abreu I."/>
            <person name="Carrasquinho I."/>
            <person name="Faro C."/>
            <person name="Guimaraes J.B."/>
            <person name="Mendonca D."/>
            <person name="Nobrega F."/>
            <person name="Rodrigues L."/>
            <person name="Saibo N.J.M."/>
            <person name="Varela M.C."/>
            <person name="Egas C."/>
            <person name="Matos J."/>
            <person name="Miguel C.M."/>
            <person name="Oliveira M.M."/>
            <person name="Ricardo C.P."/>
            <person name="Goncalves S."/>
        </authorList>
    </citation>
    <scope>NUCLEOTIDE SEQUENCE [LARGE SCALE GENOMIC DNA]</scope>
    <source>
        <strain evidence="2">cv. HL8</strain>
    </source>
</reference>
<dbReference type="EMBL" id="PKMF04000273">
    <property type="protein sequence ID" value="KAK7839907.1"/>
    <property type="molecule type" value="Genomic_DNA"/>
</dbReference>
<dbReference type="Proteomes" id="UP000237347">
    <property type="component" value="Unassembled WGS sequence"/>
</dbReference>
<organism evidence="1 2">
    <name type="scientific">Quercus suber</name>
    <name type="common">Cork oak</name>
    <dbReference type="NCBI Taxonomy" id="58331"/>
    <lineage>
        <taxon>Eukaryota</taxon>
        <taxon>Viridiplantae</taxon>
        <taxon>Streptophyta</taxon>
        <taxon>Embryophyta</taxon>
        <taxon>Tracheophyta</taxon>
        <taxon>Spermatophyta</taxon>
        <taxon>Magnoliopsida</taxon>
        <taxon>eudicotyledons</taxon>
        <taxon>Gunneridae</taxon>
        <taxon>Pentapetalae</taxon>
        <taxon>rosids</taxon>
        <taxon>fabids</taxon>
        <taxon>Fagales</taxon>
        <taxon>Fagaceae</taxon>
        <taxon>Quercus</taxon>
    </lineage>
</organism>
<name>A0AAW0KM62_QUESU</name>
<evidence type="ECO:0000313" key="1">
    <source>
        <dbReference type="EMBL" id="KAK7839907.1"/>
    </source>
</evidence>
<keyword evidence="1" id="KW-0675">Receptor</keyword>
<dbReference type="AlphaFoldDB" id="A0AAW0KM62"/>
<evidence type="ECO:0000313" key="2">
    <source>
        <dbReference type="Proteomes" id="UP000237347"/>
    </source>
</evidence>
<gene>
    <name evidence="1" type="primary">LECRK91_23</name>
    <name evidence="1" type="ORF">CFP56_017381</name>
</gene>
<accession>A0AAW0KM62</accession>
<sequence length="48" mass="5505">MEHLILVGLWCARSDYNLRPSIRQAIQFLNFEDPLPLLPPDMLVPTGN</sequence>
<keyword evidence="1" id="KW-0808">Transferase</keyword>
<keyword evidence="1" id="KW-0418">Kinase</keyword>